<evidence type="ECO:0000313" key="1">
    <source>
        <dbReference type="EMBL" id="QEC74586.1"/>
    </source>
</evidence>
<sequence>MNVLLTELGVSPEIQAFFCATGDLLFDYDGQQEHYGSGFHKIPTTPNLWVAGNETANEVIVSYSAMEAMAFIAINRARYANLQQLAFVAIGNRLQQGQADWLRQTFPKRKFTLLFGKDELGHLTDIKVAAGIRNMAIQIHHTGQSRQVLIDHKGKLVVFKYGEVSLNRYKQAFQIRDRIRTRKPIQSLTFLDQLKYDAER</sequence>
<keyword evidence="2" id="KW-1185">Reference proteome</keyword>
<dbReference type="KEGG" id="mgk:FSB76_00950"/>
<organism evidence="1 2">
    <name type="scientific">Mucilaginibacter ginsenosidivorax</name>
    <dbReference type="NCBI Taxonomy" id="862126"/>
    <lineage>
        <taxon>Bacteria</taxon>
        <taxon>Pseudomonadati</taxon>
        <taxon>Bacteroidota</taxon>
        <taxon>Sphingobacteriia</taxon>
        <taxon>Sphingobacteriales</taxon>
        <taxon>Sphingobacteriaceae</taxon>
        <taxon>Mucilaginibacter</taxon>
    </lineage>
</organism>
<protein>
    <submittedName>
        <fullName evidence="1">Uncharacterized protein</fullName>
    </submittedName>
</protein>
<dbReference type="Proteomes" id="UP000321362">
    <property type="component" value="Chromosome"/>
</dbReference>
<dbReference type="RefSeq" id="WP_147051745.1">
    <property type="nucleotide sequence ID" value="NZ_CP042437.1"/>
</dbReference>
<reference evidence="1 2" key="1">
    <citation type="journal article" date="2013" name="J. Microbiol.">
        <title>Mucilaginibacter ginsenosidivorax sp. nov., with ginsenoside converting activity isolated from sediment.</title>
        <authorList>
            <person name="Kim J.K."/>
            <person name="Choi T.E."/>
            <person name="Liu Q.M."/>
            <person name="Park H.Y."/>
            <person name="Yi T.H."/>
            <person name="Yoon M.H."/>
            <person name="Kim S.C."/>
            <person name="Im W.T."/>
        </authorList>
    </citation>
    <scope>NUCLEOTIDE SEQUENCE [LARGE SCALE GENOMIC DNA]</scope>
    <source>
        <strain evidence="1 2">KHI28</strain>
    </source>
</reference>
<dbReference type="AlphaFoldDB" id="A0A5B8VUY6"/>
<proteinExistence type="predicted"/>
<dbReference type="EMBL" id="CP042437">
    <property type="protein sequence ID" value="QEC74586.1"/>
    <property type="molecule type" value="Genomic_DNA"/>
</dbReference>
<accession>A0A5B8VUY6</accession>
<gene>
    <name evidence="1" type="ORF">FSB76_00950</name>
</gene>
<evidence type="ECO:0000313" key="2">
    <source>
        <dbReference type="Proteomes" id="UP000321362"/>
    </source>
</evidence>
<dbReference type="OrthoDB" id="796066at2"/>
<name>A0A5B8VUY6_9SPHI</name>